<keyword evidence="4" id="KW-1185">Reference proteome</keyword>
<dbReference type="EnsemblFungi" id="EJT73741">
    <property type="protein sequence ID" value="EJT73741"/>
    <property type="gene ID" value="GGTG_07597"/>
</dbReference>
<dbReference type="AlphaFoldDB" id="J3P249"/>
<reference evidence="2" key="2">
    <citation type="submission" date="2010-07" db="EMBL/GenBank/DDBJ databases">
        <authorList>
            <consortium name="The Broad Institute Genome Sequencing Platform"/>
            <consortium name="Broad Institute Genome Sequencing Center for Infectious Disease"/>
            <person name="Ma L.-J."/>
            <person name="Dead R."/>
            <person name="Young S."/>
            <person name="Zeng Q."/>
            <person name="Koehrsen M."/>
            <person name="Alvarado L."/>
            <person name="Berlin A."/>
            <person name="Chapman S.B."/>
            <person name="Chen Z."/>
            <person name="Freedman E."/>
            <person name="Gellesch M."/>
            <person name="Goldberg J."/>
            <person name="Griggs A."/>
            <person name="Gujja S."/>
            <person name="Heilman E.R."/>
            <person name="Heiman D."/>
            <person name="Hepburn T."/>
            <person name="Howarth C."/>
            <person name="Jen D."/>
            <person name="Larson L."/>
            <person name="Mehta T."/>
            <person name="Neiman D."/>
            <person name="Pearson M."/>
            <person name="Roberts A."/>
            <person name="Saif S."/>
            <person name="Shea T."/>
            <person name="Shenoy N."/>
            <person name="Sisk P."/>
            <person name="Stolte C."/>
            <person name="Sykes S."/>
            <person name="Walk T."/>
            <person name="White J."/>
            <person name="Yandava C."/>
            <person name="Haas B."/>
            <person name="Nusbaum C."/>
            <person name="Birren B."/>
        </authorList>
    </citation>
    <scope>NUCLEOTIDE SEQUENCE</scope>
    <source>
        <strain evidence="2">R3-111a-1</strain>
    </source>
</reference>
<dbReference type="RefSeq" id="XP_009223685.1">
    <property type="nucleotide sequence ID" value="XM_009225421.1"/>
</dbReference>
<dbReference type="Pfam" id="PF13374">
    <property type="entry name" value="TPR_10"/>
    <property type="match status" value="1"/>
</dbReference>
<dbReference type="VEuPathDB" id="FungiDB:GGTG_07597"/>
<dbReference type="Gene3D" id="3.40.50.1580">
    <property type="entry name" value="Nucleoside phosphorylase domain"/>
    <property type="match status" value="1"/>
</dbReference>
<dbReference type="GeneID" id="20348055"/>
<gene>
    <name evidence="3" type="primary">20348055</name>
    <name evidence="2" type="ORF">GGTG_07597</name>
</gene>
<dbReference type="SUPFAM" id="SSF52540">
    <property type="entry name" value="P-loop containing nucleoside triphosphate hydrolases"/>
    <property type="match status" value="1"/>
</dbReference>
<dbReference type="Proteomes" id="UP000006039">
    <property type="component" value="Unassembled WGS sequence"/>
</dbReference>
<name>J3P249_GAET3</name>
<reference evidence="3" key="4">
    <citation type="journal article" date="2015" name="G3 (Bethesda)">
        <title>Genome sequences of three phytopathogenic species of the Magnaporthaceae family of fungi.</title>
        <authorList>
            <person name="Okagaki L.H."/>
            <person name="Nunes C.C."/>
            <person name="Sailsbery J."/>
            <person name="Clay B."/>
            <person name="Brown D."/>
            <person name="John T."/>
            <person name="Oh Y."/>
            <person name="Young N."/>
            <person name="Fitzgerald M."/>
            <person name="Haas B.J."/>
            <person name="Zeng Q."/>
            <person name="Young S."/>
            <person name="Adiconis X."/>
            <person name="Fan L."/>
            <person name="Levin J.Z."/>
            <person name="Mitchell T.K."/>
            <person name="Okubara P.A."/>
            <person name="Farman M.L."/>
            <person name="Kohn L.M."/>
            <person name="Birren B."/>
            <person name="Ma L.-J."/>
            <person name="Dean R.A."/>
        </authorList>
    </citation>
    <scope>NUCLEOTIDE SEQUENCE</scope>
    <source>
        <strain evidence="3">R3-111a-1</strain>
    </source>
</reference>
<evidence type="ECO:0000256" key="1">
    <source>
        <dbReference type="SAM" id="MobiDB-lite"/>
    </source>
</evidence>
<dbReference type="Gene3D" id="3.40.50.300">
    <property type="entry name" value="P-loop containing nucleotide triphosphate hydrolases"/>
    <property type="match status" value="1"/>
</dbReference>
<dbReference type="SUPFAM" id="SSF53167">
    <property type="entry name" value="Purine and uridine phosphorylases"/>
    <property type="match status" value="1"/>
</dbReference>
<evidence type="ECO:0000313" key="4">
    <source>
        <dbReference type="Proteomes" id="UP000006039"/>
    </source>
</evidence>
<dbReference type="InterPro" id="IPR035994">
    <property type="entry name" value="Nucleoside_phosphorylase_sf"/>
</dbReference>
<dbReference type="eggNOG" id="KOG1839">
    <property type="taxonomic scope" value="Eukaryota"/>
</dbReference>
<reference evidence="2" key="3">
    <citation type="submission" date="2010-09" db="EMBL/GenBank/DDBJ databases">
        <title>Annotation of Gaeumannomyces graminis var. tritici R3-111a-1.</title>
        <authorList>
            <consortium name="The Broad Institute Genome Sequencing Platform"/>
            <person name="Ma L.-J."/>
            <person name="Dead R."/>
            <person name="Young S.K."/>
            <person name="Zeng Q."/>
            <person name="Gargeya S."/>
            <person name="Fitzgerald M."/>
            <person name="Haas B."/>
            <person name="Abouelleil A."/>
            <person name="Alvarado L."/>
            <person name="Arachchi H.M."/>
            <person name="Berlin A."/>
            <person name="Brown A."/>
            <person name="Chapman S.B."/>
            <person name="Chen Z."/>
            <person name="Dunbar C."/>
            <person name="Freedman E."/>
            <person name="Gearin G."/>
            <person name="Gellesch M."/>
            <person name="Goldberg J."/>
            <person name="Griggs A."/>
            <person name="Gujja S."/>
            <person name="Heiman D."/>
            <person name="Howarth C."/>
            <person name="Larson L."/>
            <person name="Lui A."/>
            <person name="MacDonald P.J.P."/>
            <person name="Mehta T."/>
            <person name="Montmayeur A."/>
            <person name="Murphy C."/>
            <person name="Neiman D."/>
            <person name="Pearson M."/>
            <person name="Priest M."/>
            <person name="Roberts A."/>
            <person name="Saif S."/>
            <person name="Shea T."/>
            <person name="Shenoy N."/>
            <person name="Sisk P."/>
            <person name="Stolte C."/>
            <person name="Sykes S."/>
            <person name="Yandava C."/>
            <person name="Wortman J."/>
            <person name="Nusbaum C."/>
            <person name="Birren B."/>
        </authorList>
    </citation>
    <scope>NUCLEOTIDE SEQUENCE</scope>
    <source>
        <strain evidence="2">R3-111a-1</strain>
    </source>
</reference>
<dbReference type="OrthoDB" id="626167at2759"/>
<dbReference type="SUPFAM" id="SSF48452">
    <property type="entry name" value="TPR-like"/>
    <property type="match status" value="1"/>
</dbReference>
<accession>J3P249</accession>
<sequence length="1112" mass="123378">MAAQDRKRLTVQDYHVAWICAVRDIELLPARLMLDVDHLAPGYDTEYNEYTYLFGEINRHNVVLATLLDSKKGNVNSGHLASQLFRTFPAIRITLLVGIGGGIPSSPPHANPLQDIHLGDVVVGYPLSGNPPSIYYAYGRFKPGGREVLDKGRMEYPDRRALSGLDVLISDYEFDPEEVRARLSEQLKRLRDNKRHGHKFRLPPPDSDKLFKSDNHHQGDWGDCDKCHGLELVKRPPRQDEDRETLVFHRGMVAIGDQVIRDGEERERIRELCDGFARCVDMVAAGVEINRKCLIIRGISNYADSHKNDEWKQCAAGHAAAFARQLLCTIPAGELRAKEESEKIGRSHEVTAPFIVPYCQNPDFIGRSDILKELAAKLGHAGKAPEKNHAHLRACIHGLGGVGKTQIAVAYLFQLRAALPDVGIFWAHDGTAERFRKSYLDIAQQCKISRRDGPEDSGNALSLVKDWLASEKAGRWLMVVDNADDAQVLFPSTPQISRRSRSDLVACPWPLVQAAAYMNAQTSSVRQYIAILDESDDSLVDILSKEFEAIDRESETPRAVMKTWILTFRQIQKQNPFASKLLSLMSFFDRQAIPRQLLSIRSNHEGKQQQNLDRKAGSRSRRAAKAFMALRSVFASRTSPVQLKASLEAEHSEGDRHGRTTQPLVAVESALEPSLSVLKAFSLVSENNDGTVDMHRLVQLATRMWLENEGIASEFATHALVVASQSYPDGMQFENKDECLCLAPHASAVLKPQIQETEESGTARALLLYNIAGLRLQEYRGEIAQSFLEESLQIRERLWGKEHLETMKVMQRLGMAYHLQDKLSKAAELWKDLLIAAEVLLGRDNSFTVETMGNLSETKRSQGRLVEAKALGNEALKRAKKLFGEDHELTLIAKKRLSRDALAGRGTHYRTPVDAGGCPPEPVPEAPDEDEDALAYYSDPESDSECASTMAGKRDTLGTPAKQKAISIAPTGSRSGGKRAAYEETPLASANKRQRLQAAINNVVAETQGDDEEEEVAMVISRLKTDINFRKAAGLELVSHACPSAHSPNMLGASAITPITLNDQSAKEADPAVKLLFLAPTKEAHKQSAIQVRPENPHNLGITPVQIFRAKA</sequence>
<dbReference type="GO" id="GO:0009116">
    <property type="term" value="P:nucleoside metabolic process"/>
    <property type="evidence" value="ECO:0007669"/>
    <property type="project" value="InterPro"/>
</dbReference>
<organism evidence="2">
    <name type="scientific">Gaeumannomyces tritici (strain R3-111a-1)</name>
    <name type="common">Wheat and barley take-all root rot fungus</name>
    <name type="synonym">Gaeumannomyces graminis var. tritici</name>
    <dbReference type="NCBI Taxonomy" id="644352"/>
    <lineage>
        <taxon>Eukaryota</taxon>
        <taxon>Fungi</taxon>
        <taxon>Dikarya</taxon>
        <taxon>Ascomycota</taxon>
        <taxon>Pezizomycotina</taxon>
        <taxon>Sordariomycetes</taxon>
        <taxon>Sordariomycetidae</taxon>
        <taxon>Magnaporthales</taxon>
        <taxon>Magnaporthaceae</taxon>
        <taxon>Gaeumannomyces</taxon>
    </lineage>
</organism>
<feature type="region of interest" description="Disordered" evidence="1">
    <location>
        <begin position="908"/>
        <end position="981"/>
    </location>
</feature>
<feature type="region of interest" description="Disordered" evidence="1">
    <location>
        <begin position="600"/>
        <end position="619"/>
    </location>
</feature>
<dbReference type="PANTHER" id="PTHR46082:SF6">
    <property type="entry name" value="AAA+ ATPASE DOMAIN-CONTAINING PROTEIN-RELATED"/>
    <property type="match status" value="1"/>
</dbReference>
<dbReference type="InterPro" id="IPR053137">
    <property type="entry name" value="NLR-like"/>
</dbReference>
<dbReference type="EMBL" id="GL385398">
    <property type="protein sequence ID" value="EJT73741.1"/>
    <property type="molecule type" value="Genomic_DNA"/>
</dbReference>
<evidence type="ECO:0008006" key="5">
    <source>
        <dbReference type="Google" id="ProtNLM"/>
    </source>
</evidence>
<dbReference type="STRING" id="644352.J3P249"/>
<evidence type="ECO:0000313" key="3">
    <source>
        <dbReference type="EnsemblFungi" id="EJT73741"/>
    </source>
</evidence>
<feature type="compositionally biased region" description="Basic and acidic residues" evidence="1">
    <location>
        <begin position="602"/>
        <end position="616"/>
    </location>
</feature>
<proteinExistence type="predicted"/>
<dbReference type="PANTHER" id="PTHR46082">
    <property type="entry name" value="ATP/GTP-BINDING PROTEIN-RELATED"/>
    <property type="match status" value="1"/>
</dbReference>
<dbReference type="GO" id="GO:0003824">
    <property type="term" value="F:catalytic activity"/>
    <property type="evidence" value="ECO:0007669"/>
    <property type="project" value="InterPro"/>
</dbReference>
<evidence type="ECO:0000313" key="2">
    <source>
        <dbReference type="EMBL" id="EJT73741.1"/>
    </source>
</evidence>
<dbReference type="InterPro" id="IPR027417">
    <property type="entry name" value="P-loop_NTPase"/>
</dbReference>
<protein>
    <recommendedName>
        <fullName evidence="5">Nucleoside phosphorylase domain-containing protein</fullName>
    </recommendedName>
</protein>
<dbReference type="InterPro" id="IPR011990">
    <property type="entry name" value="TPR-like_helical_dom_sf"/>
</dbReference>
<reference evidence="4" key="1">
    <citation type="submission" date="2010-07" db="EMBL/GenBank/DDBJ databases">
        <title>The genome sequence of Gaeumannomyces graminis var. tritici strain R3-111a-1.</title>
        <authorList>
            <consortium name="The Broad Institute Genome Sequencing Platform"/>
            <person name="Ma L.-J."/>
            <person name="Dead R."/>
            <person name="Young S."/>
            <person name="Zeng Q."/>
            <person name="Koehrsen M."/>
            <person name="Alvarado L."/>
            <person name="Berlin A."/>
            <person name="Chapman S.B."/>
            <person name="Chen Z."/>
            <person name="Freedman E."/>
            <person name="Gellesch M."/>
            <person name="Goldberg J."/>
            <person name="Griggs A."/>
            <person name="Gujja S."/>
            <person name="Heilman E.R."/>
            <person name="Heiman D."/>
            <person name="Hepburn T."/>
            <person name="Howarth C."/>
            <person name="Jen D."/>
            <person name="Larson L."/>
            <person name="Mehta T."/>
            <person name="Neiman D."/>
            <person name="Pearson M."/>
            <person name="Roberts A."/>
            <person name="Saif S."/>
            <person name="Shea T."/>
            <person name="Shenoy N."/>
            <person name="Sisk P."/>
            <person name="Stolte C."/>
            <person name="Sykes S."/>
            <person name="Walk T."/>
            <person name="White J."/>
            <person name="Yandava C."/>
            <person name="Haas B."/>
            <person name="Nusbaum C."/>
            <person name="Birren B."/>
        </authorList>
    </citation>
    <scope>NUCLEOTIDE SEQUENCE [LARGE SCALE GENOMIC DNA]</scope>
    <source>
        <strain evidence="4">R3-111a-1</strain>
    </source>
</reference>
<dbReference type="HOGENOM" id="CLU_000288_125_3_1"/>
<reference evidence="3" key="5">
    <citation type="submission" date="2018-04" db="UniProtKB">
        <authorList>
            <consortium name="EnsemblFungi"/>
        </authorList>
    </citation>
    <scope>IDENTIFICATION</scope>
    <source>
        <strain evidence="3">R3-111a-1</strain>
    </source>
</reference>
<dbReference type="Gene3D" id="1.25.40.10">
    <property type="entry name" value="Tetratricopeptide repeat domain"/>
    <property type="match status" value="1"/>
</dbReference>